<accession>A0AA96PYF1</accession>
<feature type="transmembrane region" description="Helical" evidence="1">
    <location>
        <begin position="60"/>
        <end position="82"/>
    </location>
</feature>
<name>A0AA96PYF1_9CAUD</name>
<evidence type="ECO:0000313" key="3">
    <source>
        <dbReference type="Proteomes" id="UP001301544"/>
    </source>
</evidence>
<keyword evidence="1" id="KW-0472">Membrane</keyword>
<reference evidence="2 3" key="1">
    <citation type="submission" date="2023-09" db="EMBL/GenBank/DDBJ databases">
        <title>A novel Klebsiella quasipneumoniae phage indicates co-existence of ecological risk and microbial resource in karst system.</title>
        <authorList>
            <person name="Liu Y."/>
        </authorList>
    </citation>
    <scope>NUCLEOTIDE SEQUENCE [LARGE SCALE GENOMIC DNA]</scope>
</reference>
<feature type="transmembrane region" description="Helical" evidence="1">
    <location>
        <begin position="35"/>
        <end position="54"/>
    </location>
</feature>
<dbReference type="Proteomes" id="UP001301544">
    <property type="component" value="Segment"/>
</dbReference>
<protein>
    <submittedName>
        <fullName evidence="2">Uncharacterized protein</fullName>
    </submittedName>
</protein>
<sequence length="114" mass="13311">MWQYIVIVCLGFLSLITAICNLSKPVKVIEFTKSYRIVSLIFLLLLSALQYSFFSSYPSTLGWCLFALVEILYLAVFINVIINDSGYQKYRVRAVFINMGWLVVYTYYFISYVH</sequence>
<evidence type="ECO:0000256" key="1">
    <source>
        <dbReference type="SAM" id="Phobius"/>
    </source>
</evidence>
<keyword evidence="1" id="KW-0812">Transmembrane</keyword>
<keyword evidence="3" id="KW-1185">Reference proteome</keyword>
<feature type="transmembrane region" description="Helical" evidence="1">
    <location>
        <begin position="5"/>
        <end position="23"/>
    </location>
</feature>
<proteinExistence type="predicted"/>
<evidence type="ECO:0000313" key="2">
    <source>
        <dbReference type="EMBL" id="WNV46826.1"/>
    </source>
</evidence>
<dbReference type="EMBL" id="OR591532">
    <property type="protein sequence ID" value="WNV46826.1"/>
    <property type="molecule type" value="Genomic_DNA"/>
</dbReference>
<feature type="transmembrane region" description="Helical" evidence="1">
    <location>
        <begin position="94"/>
        <end position="113"/>
    </location>
</feature>
<keyword evidence="1" id="KW-1133">Transmembrane helix</keyword>
<organism evidence="2 3">
    <name type="scientific">Klebsiella phage KL01</name>
    <dbReference type="NCBI Taxonomy" id="3077152"/>
    <lineage>
        <taxon>Viruses</taxon>
        <taxon>Duplodnaviria</taxon>
        <taxon>Heunggongvirae</taxon>
        <taxon>Uroviricota</taxon>
        <taxon>Caudoviricetes</taxon>
        <taxon>Autographivirales</taxon>
        <taxon>Autographivirales incertae sedis</taxon>
        <taxon>Reminisvirus</taxon>
        <taxon>Reminisvirus KL01</taxon>
    </lineage>
</organism>